<reference evidence="3" key="1">
    <citation type="journal article" date="2019" name="Int. J. Syst. Evol. Microbiol.">
        <title>The Global Catalogue of Microorganisms (GCM) 10K type strain sequencing project: providing services to taxonomists for standard genome sequencing and annotation.</title>
        <authorList>
            <consortium name="The Broad Institute Genomics Platform"/>
            <consortium name="The Broad Institute Genome Sequencing Center for Infectious Disease"/>
            <person name="Wu L."/>
            <person name="Ma J."/>
        </authorList>
    </citation>
    <scope>NUCLEOTIDE SEQUENCE [LARGE SCALE GENOMIC DNA]</scope>
    <source>
        <strain evidence="3">JCM 4816</strain>
    </source>
</reference>
<gene>
    <name evidence="2" type="ORF">GCM10019016_007230</name>
</gene>
<name>A0ABP6TG99_9ACTN</name>
<evidence type="ECO:0000313" key="3">
    <source>
        <dbReference type="Proteomes" id="UP001501455"/>
    </source>
</evidence>
<dbReference type="Proteomes" id="UP001501455">
    <property type="component" value="Unassembled WGS sequence"/>
</dbReference>
<accession>A0ABP6TG99</accession>
<dbReference type="EMBL" id="BAAAXF010000012">
    <property type="protein sequence ID" value="GAA3493624.1"/>
    <property type="molecule type" value="Genomic_DNA"/>
</dbReference>
<keyword evidence="3" id="KW-1185">Reference proteome</keyword>
<protein>
    <submittedName>
        <fullName evidence="2">Uncharacterized protein</fullName>
    </submittedName>
</protein>
<evidence type="ECO:0000313" key="2">
    <source>
        <dbReference type="EMBL" id="GAA3493624.1"/>
    </source>
</evidence>
<sequence>MVQRWMSGILAGGVHRAGVLRADRAQQEAVGGERDGFHRADSATRAGDGARQVARSEPVITLRAILRGRHGTIRGARTLCHSKRLCNRLCNR</sequence>
<organism evidence="2 3">
    <name type="scientific">Streptomyces prasinosporus</name>
    <dbReference type="NCBI Taxonomy" id="68256"/>
    <lineage>
        <taxon>Bacteria</taxon>
        <taxon>Bacillati</taxon>
        <taxon>Actinomycetota</taxon>
        <taxon>Actinomycetes</taxon>
        <taxon>Kitasatosporales</taxon>
        <taxon>Streptomycetaceae</taxon>
        <taxon>Streptomyces</taxon>
        <taxon>Streptomyces albogriseolus group</taxon>
    </lineage>
</organism>
<comment type="caution">
    <text evidence="2">The sequence shown here is derived from an EMBL/GenBank/DDBJ whole genome shotgun (WGS) entry which is preliminary data.</text>
</comment>
<feature type="compositionally biased region" description="Basic and acidic residues" evidence="1">
    <location>
        <begin position="27"/>
        <end position="42"/>
    </location>
</feature>
<evidence type="ECO:0000256" key="1">
    <source>
        <dbReference type="SAM" id="MobiDB-lite"/>
    </source>
</evidence>
<proteinExistence type="predicted"/>
<feature type="region of interest" description="Disordered" evidence="1">
    <location>
        <begin position="27"/>
        <end position="52"/>
    </location>
</feature>